<evidence type="ECO:0000313" key="2">
    <source>
        <dbReference type="EMBL" id="KAJ1915779.1"/>
    </source>
</evidence>
<dbReference type="PROSITE" id="PS00109">
    <property type="entry name" value="PROTEIN_KINASE_TYR"/>
    <property type="match status" value="1"/>
</dbReference>
<feature type="non-terminal residue" evidence="2">
    <location>
        <position position="1"/>
    </location>
</feature>
<proteinExistence type="predicted"/>
<dbReference type="SMART" id="SM00220">
    <property type="entry name" value="S_TKc"/>
    <property type="match status" value="1"/>
</dbReference>
<accession>A0A9W8DRM2</accession>
<dbReference type="InterPro" id="IPR050235">
    <property type="entry name" value="CK1_Ser-Thr_kinase"/>
</dbReference>
<sequence>LKSNMSRPKKVEYSQVSNYLTEIWYSQIRNYVLAGLIKKNTLYIYNFARNMKAHVLCTGKVIPDKISELNDIKLSLKLLAFLMTLDEIGLGLAFTGGSHAPSNIYLYKQYPGPNCSDLVHTNAYHSNIDKYDKISITKHVNGPNRPFGRAPWISKIKCNLLPGDGYLKVNSQPAYRQSEIDVLKLLEKFKIQYSPILKACQRQEFPGNYSIKYMVFKDYGETIDEYFKKMNHTITGKTIRKIISRVATCILSAASKGILHCDISTGNILIDKDEEVMVIDWGYLKVVGDNLSKGQTSPDPITGTLPFMSIQVLIGCPDRSCIDDLESKFYVTIYSVAVKFNNQEEVDKLSFWDVNDPLNLARIRLSPLKSYEELKYVVYCFPEYIPDDIHEVLKQFHKILFKNFSFSNLKDLGAKVDPRAKIADKVQSIKQAYFNDALEEGDEGEGDDNDDDSGYKDGCVDDSACSRGLRMSKRIINKKNNIKLNIRSDELSLKPAKIPKISKFKH</sequence>
<dbReference type="PANTHER" id="PTHR11909">
    <property type="entry name" value="CASEIN KINASE-RELATED"/>
    <property type="match status" value="1"/>
</dbReference>
<dbReference type="InterPro" id="IPR000719">
    <property type="entry name" value="Prot_kinase_dom"/>
</dbReference>
<dbReference type="Gene3D" id="1.10.510.10">
    <property type="entry name" value="Transferase(Phosphotransferase) domain 1"/>
    <property type="match status" value="1"/>
</dbReference>
<dbReference type="InterPro" id="IPR040976">
    <property type="entry name" value="Pkinase_fungal"/>
</dbReference>
<protein>
    <recommendedName>
        <fullName evidence="1">Protein kinase domain-containing protein</fullName>
    </recommendedName>
</protein>
<dbReference type="Proteomes" id="UP001150538">
    <property type="component" value="Unassembled WGS sequence"/>
</dbReference>
<dbReference type="GO" id="GO:0005524">
    <property type="term" value="F:ATP binding"/>
    <property type="evidence" value="ECO:0007669"/>
    <property type="project" value="InterPro"/>
</dbReference>
<name>A0A9W8DRM2_9FUNG</name>
<comment type="caution">
    <text evidence="2">The sequence shown here is derived from an EMBL/GenBank/DDBJ whole genome shotgun (WGS) entry which is preliminary data.</text>
</comment>
<dbReference type="EMBL" id="JANBPU010000130">
    <property type="protein sequence ID" value="KAJ1915779.1"/>
    <property type="molecule type" value="Genomic_DNA"/>
</dbReference>
<dbReference type="Pfam" id="PF17667">
    <property type="entry name" value="Pkinase_fungal"/>
    <property type="match status" value="1"/>
</dbReference>
<dbReference type="OrthoDB" id="5592585at2759"/>
<dbReference type="PROSITE" id="PS50011">
    <property type="entry name" value="PROTEIN_KINASE_DOM"/>
    <property type="match status" value="1"/>
</dbReference>
<dbReference type="AlphaFoldDB" id="A0A9W8DRM2"/>
<dbReference type="InterPro" id="IPR008266">
    <property type="entry name" value="Tyr_kinase_AS"/>
</dbReference>
<evidence type="ECO:0000313" key="3">
    <source>
        <dbReference type="Proteomes" id="UP001150538"/>
    </source>
</evidence>
<gene>
    <name evidence="2" type="ORF">H4219_004128</name>
</gene>
<keyword evidence="3" id="KW-1185">Reference proteome</keyword>
<organism evidence="2 3">
    <name type="scientific">Mycoemilia scoparia</name>
    <dbReference type="NCBI Taxonomy" id="417184"/>
    <lineage>
        <taxon>Eukaryota</taxon>
        <taxon>Fungi</taxon>
        <taxon>Fungi incertae sedis</taxon>
        <taxon>Zoopagomycota</taxon>
        <taxon>Kickxellomycotina</taxon>
        <taxon>Kickxellomycetes</taxon>
        <taxon>Kickxellales</taxon>
        <taxon>Kickxellaceae</taxon>
        <taxon>Mycoemilia</taxon>
    </lineage>
</organism>
<feature type="domain" description="Protein kinase" evidence="1">
    <location>
        <begin position="105"/>
        <end position="400"/>
    </location>
</feature>
<evidence type="ECO:0000259" key="1">
    <source>
        <dbReference type="PROSITE" id="PS50011"/>
    </source>
</evidence>
<dbReference type="SUPFAM" id="SSF56112">
    <property type="entry name" value="Protein kinase-like (PK-like)"/>
    <property type="match status" value="1"/>
</dbReference>
<dbReference type="GO" id="GO:0004672">
    <property type="term" value="F:protein kinase activity"/>
    <property type="evidence" value="ECO:0007669"/>
    <property type="project" value="InterPro"/>
</dbReference>
<reference evidence="2" key="1">
    <citation type="submission" date="2022-07" db="EMBL/GenBank/DDBJ databases">
        <title>Phylogenomic reconstructions and comparative analyses of Kickxellomycotina fungi.</title>
        <authorList>
            <person name="Reynolds N.K."/>
            <person name="Stajich J.E."/>
            <person name="Barry K."/>
            <person name="Grigoriev I.V."/>
            <person name="Crous P."/>
            <person name="Smith M.E."/>
        </authorList>
    </citation>
    <scope>NUCLEOTIDE SEQUENCE</scope>
    <source>
        <strain evidence="2">NBRC 100468</strain>
    </source>
</reference>
<dbReference type="InterPro" id="IPR011009">
    <property type="entry name" value="Kinase-like_dom_sf"/>
</dbReference>